<dbReference type="AlphaFoldDB" id="A0A8J8B701"/>
<gene>
    <name evidence="2" type="ORF">KB874_07030</name>
</gene>
<protein>
    <recommendedName>
        <fullName evidence="1">DUF6455 domain-containing protein</fullName>
    </recommendedName>
</protein>
<accession>A0A8J8B701</accession>
<feature type="domain" description="DUF6455" evidence="1">
    <location>
        <begin position="14"/>
        <end position="94"/>
    </location>
</feature>
<name>A0A8J8B701_9RHOB</name>
<evidence type="ECO:0000313" key="2">
    <source>
        <dbReference type="EMBL" id="MBS0123887.1"/>
    </source>
</evidence>
<comment type="caution">
    <text evidence="2">The sequence shown here is derived from an EMBL/GenBank/DDBJ whole genome shotgun (WGS) entry which is preliminary data.</text>
</comment>
<dbReference type="EMBL" id="JAGTUU010000002">
    <property type="protein sequence ID" value="MBS0123887.1"/>
    <property type="molecule type" value="Genomic_DNA"/>
</dbReference>
<sequence>MLPDRADRAPNTPLGPEQRHYWLVMRMAQSAGVDLVAAMREGQLTQAEWAGMVTRCRGCDCVEACHRWLADPSDAPRAVPEGCLNRDRLGALKTEGETR</sequence>
<organism evidence="2 3">
    <name type="scientific">Thetidibacter halocola</name>
    <dbReference type="NCBI Taxonomy" id="2827239"/>
    <lineage>
        <taxon>Bacteria</taxon>
        <taxon>Pseudomonadati</taxon>
        <taxon>Pseudomonadota</taxon>
        <taxon>Alphaproteobacteria</taxon>
        <taxon>Rhodobacterales</taxon>
        <taxon>Roseobacteraceae</taxon>
        <taxon>Thetidibacter</taxon>
    </lineage>
</organism>
<dbReference type="Pfam" id="PF20056">
    <property type="entry name" value="DUF6455"/>
    <property type="match status" value="1"/>
</dbReference>
<evidence type="ECO:0000259" key="1">
    <source>
        <dbReference type="Pfam" id="PF20056"/>
    </source>
</evidence>
<evidence type="ECO:0000313" key="3">
    <source>
        <dbReference type="Proteomes" id="UP000681356"/>
    </source>
</evidence>
<dbReference type="InterPro" id="IPR045601">
    <property type="entry name" value="DUF6455"/>
</dbReference>
<dbReference type="Proteomes" id="UP000681356">
    <property type="component" value="Unassembled WGS sequence"/>
</dbReference>
<keyword evidence="3" id="KW-1185">Reference proteome</keyword>
<proteinExistence type="predicted"/>
<dbReference type="RefSeq" id="WP_212535834.1">
    <property type="nucleotide sequence ID" value="NZ_JAGTUU010000002.1"/>
</dbReference>
<reference evidence="2" key="1">
    <citation type="submission" date="2021-04" db="EMBL/GenBank/DDBJ databases">
        <authorList>
            <person name="Yoon J."/>
        </authorList>
    </citation>
    <scope>NUCLEOTIDE SEQUENCE</scope>
    <source>
        <strain evidence="2">KMU-90</strain>
    </source>
</reference>